<evidence type="ECO:0000256" key="3">
    <source>
        <dbReference type="ARBA" id="ARBA00022729"/>
    </source>
</evidence>
<dbReference type="InterPro" id="IPR036852">
    <property type="entry name" value="Peptidase_S8/S53_dom_sf"/>
</dbReference>
<keyword evidence="6" id="KW-0378">Hydrolase</keyword>
<organism evidence="6 7">
    <name type="scientific">Senna tora</name>
    <dbReference type="NCBI Taxonomy" id="362788"/>
    <lineage>
        <taxon>Eukaryota</taxon>
        <taxon>Viridiplantae</taxon>
        <taxon>Streptophyta</taxon>
        <taxon>Embryophyta</taxon>
        <taxon>Tracheophyta</taxon>
        <taxon>Spermatophyta</taxon>
        <taxon>Magnoliopsida</taxon>
        <taxon>eudicotyledons</taxon>
        <taxon>Gunneridae</taxon>
        <taxon>Pentapetalae</taxon>
        <taxon>rosids</taxon>
        <taxon>fabids</taxon>
        <taxon>Fabales</taxon>
        <taxon>Fabaceae</taxon>
        <taxon>Caesalpinioideae</taxon>
        <taxon>Cassia clade</taxon>
        <taxon>Senna</taxon>
    </lineage>
</organism>
<dbReference type="GO" id="GO:0005576">
    <property type="term" value="C:extracellular region"/>
    <property type="evidence" value="ECO:0007669"/>
    <property type="project" value="UniProtKB-SubCell"/>
</dbReference>
<proteinExistence type="inferred from homology"/>
<reference evidence="6" key="1">
    <citation type="submission" date="2020-09" db="EMBL/GenBank/DDBJ databases">
        <title>Genome-Enabled Discovery of Anthraquinone Biosynthesis in Senna tora.</title>
        <authorList>
            <person name="Kang S.-H."/>
            <person name="Pandey R.P."/>
            <person name="Lee C.-M."/>
            <person name="Sim J.-S."/>
            <person name="Jeong J.-T."/>
            <person name="Choi B.-S."/>
            <person name="Jung M."/>
            <person name="Ginzburg D."/>
            <person name="Zhao K."/>
            <person name="Won S.Y."/>
            <person name="Oh T.-J."/>
            <person name="Yu Y."/>
            <person name="Kim N.-H."/>
            <person name="Lee O.R."/>
            <person name="Lee T.-H."/>
            <person name="Bashyal P."/>
            <person name="Kim T.-S."/>
            <person name="Lee W.-H."/>
            <person name="Kawkins C."/>
            <person name="Kim C.-K."/>
            <person name="Kim J.S."/>
            <person name="Ahn B.O."/>
            <person name="Rhee S.Y."/>
            <person name="Sohng J.K."/>
        </authorList>
    </citation>
    <scope>NUCLEOTIDE SEQUENCE</scope>
    <source>
        <tissue evidence="6">Leaf</tissue>
    </source>
</reference>
<keyword evidence="7" id="KW-1185">Reference proteome</keyword>
<dbReference type="EMBL" id="JAAIUW010000005">
    <property type="protein sequence ID" value="KAF7833341.1"/>
    <property type="molecule type" value="Genomic_DNA"/>
</dbReference>
<evidence type="ECO:0000259" key="5">
    <source>
        <dbReference type="Pfam" id="PF00082"/>
    </source>
</evidence>
<gene>
    <name evidence="6" type="ORF">G2W53_015674</name>
</gene>
<dbReference type="Pfam" id="PF00082">
    <property type="entry name" value="Peptidase_S8"/>
    <property type="match status" value="1"/>
</dbReference>
<evidence type="ECO:0000256" key="1">
    <source>
        <dbReference type="ARBA" id="ARBA00004613"/>
    </source>
</evidence>
<protein>
    <submittedName>
        <fullName evidence="6">Subtilisin-like protease SBT4.3</fullName>
    </submittedName>
</protein>
<comment type="similarity">
    <text evidence="2 4">Belongs to the peptidase S8 family.</text>
</comment>
<dbReference type="SUPFAM" id="SSF52743">
    <property type="entry name" value="Subtilisin-like"/>
    <property type="match status" value="1"/>
</dbReference>
<dbReference type="PROSITE" id="PS51892">
    <property type="entry name" value="SUBTILASE"/>
    <property type="match status" value="1"/>
</dbReference>
<dbReference type="AlphaFoldDB" id="A0A835C8G9"/>
<evidence type="ECO:0000313" key="7">
    <source>
        <dbReference type="Proteomes" id="UP000634136"/>
    </source>
</evidence>
<evidence type="ECO:0000313" key="6">
    <source>
        <dbReference type="EMBL" id="KAF7833341.1"/>
    </source>
</evidence>
<evidence type="ECO:0000256" key="2">
    <source>
        <dbReference type="ARBA" id="ARBA00011073"/>
    </source>
</evidence>
<sequence>MQHTSHSDDKIMGFLKNVIATKINSSAESEVIVGFIDCGIWPETENFSYENLGVVPKQWRGTCAGGKNFTCNKNIIGARYYGNRDFARDFDGHGTHTASIAAGNIVHNASFYGVTQD</sequence>
<feature type="domain" description="Peptidase S8/S53" evidence="5">
    <location>
        <begin position="29"/>
        <end position="114"/>
    </location>
</feature>
<name>A0A835C8G9_9FABA</name>
<dbReference type="GO" id="GO:0004252">
    <property type="term" value="F:serine-type endopeptidase activity"/>
    <property type="evidence" value="ECO:0007669"/>
    <property type="project" value="InterPro"/>
</dbReference>
<dbReference type="Proteomes" id="UP000634136">
    <property type="component" value="Unassembled WGS sequence"/>
</dbReference>
<comment type="caution">
    <text evidence="4">Lacks conserved residue(s) required for the propagation of feature annotation.</text>
</comment>
<dbReference type="InterPro" id="IPR000209">
    <property type="entry name" value="Peptidase_S8/S53_dom"/>
</dbReference>
<evidence type="ECO:0000256" key="4">
    <source>
        <dbReference type="PROSITE-ProRule" id="PRU01240"/>
    </source>
</evidence>
<dbReference type="PANTHER" id="PTHR10795">
    <property type="entry name" value="PROPROTEIN CONVERTASE SUBTILISIN/KEXIN"/>
    <property type="match status" value="1"/>
</dbReference>
<accession>A0A835C8G9</accession>
<keyword evidence="6" id="KW-0645">Protease</keyword>
<keyword evidence="3" id="KW-0732">Signal</keyword>
<comment type="subcellular location">
    <subcellularLocation>
        <location evidence="1">Secreted</location>
    </subcellularLocation>
</comment>
<comment type="caution">
    <text evidence="6">The sequence shown here is derived from an EMBL/GenBank/DDBJ whole genome shotgun (WGS) entry which is preliminary data.</text>
</comment>
<dbReference type="GO" id="GO:0006508">
    <property type="term" value="P:proteolysis"/>
    <property type="evidence" value="ECO:0007669"/>
    <property type="project" value="UniProtKB-KW"/>
</dbReference>
<dbReference type="OrthoDB" id="4803627at2759"/>
<dbReference type="InterPro" id="IPR045051">
    <property type="entry name" value="SBT"/>
</dbReference>
<dbReference type="Gene3D" id="3.40.50.200">
    <property type="entry name" value="Peptidase S8/S53 domain"/>
    <property type="match status" value="1"/>
</dbReference>